<dbReference type="EMBL" id="JABBFW010000004">
    <property type="protein sequence ID" value="NML14922.1"/>
    <property type="molecule type" value="Genomic_DNA"/>
</dbReference>
<feature type="signal peptide" evidence="1">
    <location>
        <begin position="1"/>
        <end position="22"/>
    </location>
</feature>
<sequence length="465" mass="52058">MNLFTRLLVTMRLPTMLLAATAVLTACHAHPVSQEKANMVNLSPSLQPLFEKTKTVCFGRFMIDLPEQTRVVWGDVAVPLSVWVEKGQADEISNRVAEVEAHLKSEIRFPRTENLTLYFETISGAVPGMRHIISQRDAGSDGLLRINSFFAMSNNLVGMQALPLANDKDGTIDEINDMARRLRPRHETEVPTEPGTCIENAFLAEAPGTKPEDVNEHIRVGFRLKEFPDVHLSIYIGPANEMRWSLEQQLDISVERARKAGRPEPFRMLTVFRRAKREINEWKTGFEYLTRTPNEDKSYAHHDFWMKFTGTPGNPLQPYADIDFKTGVGENSAGAVKPSLSDEEAIALWDKLTGSIRIRPTGNAKTSQTAPVKAPLGERHVTGHRCPQAGWWECDDELNLAQPKGLWLNEGDLVPMALVWAQPTLWQQFRGERPRGKVPAVWRLAAYEAPPDTAPAKPAQAGEDA</sequence>
<name>A0A848F6A7_9BURK</name>
<feature type="chain" id="PRO_5032842599" description="Tle cognate immunity protein 4 C-terminal domain-containing protein" evidence="1">
    <location>
        <begin position="23"/>
        <end position="465"/>
    </location>
</feature>
<proteinExistence type="predicted"/>
<dbReference type="RefSeq" id="WP_169159830.1">
    <property type="nucleotide sequence ID" value="NZ_JABBFW010000004.1"/>
</dbReference>
<dbReference type="InterPro" id="IPR040761">
    <property type="entry name" value="Tli4_N"/>
</dbReference>
<evidence type="ECO:0000259" key="2">
    <source>
        <dbReference type="Pfam" id="PF18426"/>
    </source>
</evidence>
<accession>A0A848F6A7</accession>
<dbReference type="Proteomes" id="UP000574067">
    <property type="component" value="Unassembled WGS sequence"/>
</dbReference>
<keyword evidence="5" id="KW-1185">Reference proteome</keyword>
<feature type="domain" description="Tle cognate immunity protein 4 C-terminal" evidence="2">
    <location>
        <begin position="189"/>
        <end position="361"/>
    </location>
</feature>
<dbReference type="Pfam" id="PF18443">
    <property type="entry name" value="Tli4_N"/>
    <property type="match status" value="1"/>
</dbReference>
<feature type="domain" description="Tle cognate immunity protein 4 N-terminal" evidence="3">
    <location>
        <begin position="54"/>
        <end position="160"/>
    </location>
</feature>
<comment type="caution">
    <text evidence="4">The sequence shown here is derived from an EMBL/GenBank/DDBJ whole genome shotgun (WGS) entry which is preliminary data.</text>
</comment>
<gene>
    <name evidence="4" type="ORF">HHL10_08025</name>
</gene>
<dbReference type="AlphaFoldDB" id="A0A848F6A7"/>
<evidence type="ECO:0000313" key="5">
    <source>
        <dbReference type="Proteomes" id="UP000574067"/>
    </source>
</evidence>
<evidence type="ECO:0000259" key="3">
    <source>
        <dbReference type="Pfam" id="PF18443"/>
    </source>
</evidence>
<organism evidence="4 5">
    <name type="scientific">Azohydromonas caseinilytica</name>
    <dbReference type="NCBI Taxonomy" id="2728836"/>
    <lineage>
        <taxon>Bacteria</taxon>
        <taxon>Pseudomonadati</taxon>
        <taxon>Pseudomonadota</taxon>
        <taxon>Betaproteobacteria</taxon>
        <taxon>Burkholderiales</taxon>
        <taxon>Sphaerotilaceae</taxon>
        <taxon>Azohydromonas</taxon>
    </lineage>
</organism>
<evidence type="ECO:0000256" key="1">
    <source>
        <dbReference type="SAM" id="SignalP"/>
    </source>
</evidence>
<dbReference type="PROSITE" id="PS51257">
    <property type="entry name" value="PROKAR_LIPOPROTEIN"/>
    <property type="match status" value="1"/>
</dbReference>
<evidence type="ECO:0008006" key="6">
    <source>
        <dbReference type="Google" id="ProtNLM"/>
    </source>
</evidence>
<dbReference type="Pfam" id="PF18426">
    <property type="entry name" value="Tli4_C"/>
    <property type="match status" value="1"/>
</dbReference>
<dbReference type="InterPro" id="IPR041290">
    <property type="entry name" value="Tli4_C"/>
</dbReference>
<evidence type="ECO:0000313" key="4">
    <source>
        <dbReference type="EMBL" id="NML14922.1"/>
    </source>
</evidence>
<keyword evidence="1" id="KW-0732">Signal</keyword>
<reference evidence="4 5" key="1">
    <citation type="submission" date="2020-04" db="EMBL/GenBank/DDBJ databases">
        <title>Azohydromonas sp. isolated from soil.</title>
        <authorList>
            <person name="Dahal R.H."/>
        </authorList>
    </citation>
    <scope>NUCLEOTIDE SEQUENCE [LARGE SCALE GENOMIC DNA]</scope>
    <source>
        <strain evidence="4 5">G-1-1-14</strain>
    </source>
</reference>
<protein>
    <recommendedName>
        <fullName evidence="6">Tle cognate immunity protein 4 C-terminal domain-containing protein</fullName>
    </recommendedName>
</protein>